<dbReference type="GO" id="GO:0004799">
    <property type="term" value="F:thymidylate synthase activity"/>
    <property type="evidence" value="ECO:0007669"/>
    <property type="project" value="TreeGrafter"/>
</dbReference>
<dbReference type="SUPFAM" id="SSF55831">
    <property type="entry name" value="Thymidylate synthase/dCMP hydroxymethylase"/>
    <property type="match status" value="1"/>
</dbReference>
<proteinExistence type="predicted"/>
<reference evidence="4 5" key="1">
    <citation type="journal article" date="2016" name="Environ. Microbiol.">
        <title>New Methyloceanibacter diversity from North Sea sediments includes methanotroph containing solely the soluble methane monooxygenase.</title>
        <authorList>
            <person name="Vekeman B."/>
            <person name="Kerckhof F.M."/>
            <person name="Cremers G."/>
            <person name="de Vos P."/>
            <person name="Vandamme P."/>
            <person name="Boon N."/>
            <person name="Op den Camp H.J."/>
            <person name="Heylen K."/>
        </authorList>
    </citation>
    <scope>NUCLEOTIDE SEQUENCE [LARGE SCALE GENOMIC DNA]</scope>
    <source>
        <strain evidence="4 5">R-67174</strain>
    </source>
</reference>
<keyword evidence="5" id="KW-1185">Reference proteome</keyword>
<dbReference type="EMBL" id="LPWG01000014">
    <property type="protein sequence ID" value="ODR98052.1"/>
    <property type="molecule type" value="Genomic_DNA"/>
</dbReference>
<dbReference type="Pfam" id="PF00303">
    <property type="entry name" value="Thymidylat_synt"/>
    <property type="match status" value="1"/>
</dbReference>
<feature type="domain" description="Thymidylate synthase/dCMP hydroxymethylase" evidence="3">
    <location>
        <begin position="61"/>
        <end position="236"/>
    </location>
</feature>
<dbReference type="InterPro" id="IPR023451">
    <property type="entry name" value="Thymidate_synth/dCMP_Mease_dom"/>
</dbReference>
<evidence type="ECO:0000259" key="3">
    <source>
        <dbReference type="Pfam" id="PF00303"/>
    </source>
</evidence>
<evidence type="ECO:0000256" key="1">
    <source>
        <dbReference type="ARBA" id="ARBA00022603"/>
    </source>
</evidence>
<dbReference type="PANTHER" id="PTHR11548">
    <property type="entry name" value="THYMIDYLATE SYNTHASE 1"/>
    <property type="match status" value="1"/>
</dbReference>
<comment type="caution">
    <text evidence="4">The sequence shown here is derived from an EMBL/GenBank/DDBJ whole genome shotgun (WGS) entry which is preliminary data.</text>
</comment>
<dbReference type="GO" id="GO:0032259">
    <property type="term" value="P:methylation"/>
    <property type="evidence" value="ECO:0007669"/>
    <property type="project" value="UniProtKB-KW"/>
</dbReference>
<protein>
    <recommendedName>
        <fullName evidence="3">Thymidylate synthase/dCMP hydroxymethylase domain-containing protein</fullName>
    </recommendedName>
</protein>
<keyword evidence="2" id="KW-0808">Transferase</keyword>
<evidence type="ECO:0000313" key="4">
    <source>
        <dbReference type="EMBL" id="ODR98052.1"/>
    </source>
</evidence>
<dbReference type="OrthoDB" id="7182974at2"/>
<dbReference type="AlphaFoldDB" id="A0A1E3VX10"/>
<dbReference type="InterPro" id="IPR045097">
    <property type="entry name" value="Thymidate_synth/dCMP_Mease"/>
</dbReference>
<dbReference type="Proteomes" id="UP000094501">
    <property type="component" value="Unassembled WGS sequence"/>
</dbReference>
<name>A0A1E3VX10_9HYPH</name>
<dbReference type="STRING" id="1774968.AUC68_11155"/>
<accession>A0A1E3VX10</accession>
<dbReference type="InterPro" id="IPR036926">
    <property type="entry name" value="Thymidate_synth/dCMP_Mease_sf"/>
</dbReference>
<dbReference type="GO" id="GO:0006231">
    <property type="term" value="P:dTMP biosynthetic process"/>
    <property type="evidence" value="ECO:0007669"/>
    <property type="project" value="TreeGrafter"/>
</dbReference>
<dbReference type="RefSeq" id="WP_069438377.1">
    <property type="nucleotide sequence ID" value="NZ_LPWG01000014.1"/>
</dbReference>
<evidence type="ECO:0000256" key="2">
    <source>
        <dbReference type="ARBA" id="ARBA00022679"/>
    </source>
</evidence>
<keyword evidence="1" id="KW-0489">Methyltransferase</keyword>
<sequence>MLIHAETLDDALLALYPKLLDVTSKVVSSRGDNVELVGVLIEIEQPRARLSRSETRGRLFSSLGELLWYLTGKNELQFIKPYIDRYQDESEDGLTVYGGYGPRLFAQRGNNQINNVLDLLRQRPSRRAMIQIFNAEDIAELHQEIPCTATLQFLLRDDGLHLIVSMRSNDAYLGLPHDVFCFTMLQEICARSLNCEMGTYRHFVGSMHLYDEHRTHAKELISEGFQARKRMPEMPIGDPWPSIMVVLDGEQRARQQEKFDAGNLGVDAYWADIVRLLQVFFQSNVDTMRALRENMSFKGYRPYITALIDRRRDGE</sequence>
<gene>
    <name evidence="4" type="ORF">AUC68_11155</name>
</gene>
<dbReference type="Gene3D" id="3.30.572.10">
    <property type="entry name" value="Thymidylate synthase/dCMP hydroxymethylase domain"/>
    <property type="match status" value="1"/>
</dbReference>
<evidence type="ECO:0000313" key="5">
    <source>
        <dbReference type="Proteomes" id="UP000094501"/>
    </source>
</evidence>
<dbReference type="CDD" id="cd00351">
    <property type="entry name" value="TS_Pyrimidine_HMase"/>
    <property type="match status" value="1"/>
</dbReference>
<dbReference type="PANTHER" id="PTHR11548:SF9">
    <property type="entry name" value="THYMIDYLATE SYNTHASE"/>
    <property type="match status" value="1"/>
</dbReference>
<organism evidence="4 5">
    <name type="scientific">Methyloceanibacter methanicus</name>
    <dbReference type="NCBI Taxonomy" id="1774968"/>
    <lineage>
        <taxon>Bacteria</taxon>
        <taxon>Pseudomonadati</taxon>
        <taxon>Pseudomonadota</taxon>
        <taxon>Alphaproteobacteria</taxon>
        <taxon>Hyphomicrobiales</taxon>
        <taxon>Hyphomicrobiaceae</taxon>
        <taxon>Methyloceanibacter</taxon>
    </lineage>
</organism>
<dbReference type="GO" id="GO:0005829">
    <property type="term" value="C:cytosol"/>
    <property type="evidence" value="ECO:0007669"/>
    <property type="project" value="TreeGrafter"/>
</dbReference>